<gene>
    <name evidence="4" type="ORF">B0J12DRAFT_461375</name>
</gene>
<accession>A0ABQ8FT61</accession>
<feature type="compositionally biased region" description="Polar residues" evidence="2">
    <location>
        <begin position="137"/>
        <end position="150"/>
    </location>
</feature>
<evidence type="ECO:0000259" key="3">
    <source>
        <dbReference type="PROSITE" id="PS50013"/>
    </source>
</evidence>
<feature type="compositionally biased region" description="Basic and acidic residues" evidence="2">
    <location>
        <begin position="169"/>
        <end position="181"/>
    </location>
</feature>
<feature type="region of interest" description="Disordered" evidence="2">
    <location>
        <begin position="286"/>
        <end position="388"/>
    </location>
</feature>
<feature type="compositionally biased region" description="Basic and acidic residues" evidence="2">
    <location>
        <begin position="188"/>
        <end position="205"/>
    </location>
</feature>
<dbReference type="PROSITE" id="PS50013">
    <property type="entry name" value="CHROMO_2"/>
    <property type="match status" value="1"/>
</dbReference>
<feature type="compositionally biased region" description="Acidic residues" evidence="2">
    <location>
        <begin position="27"/>
        <end position="36"/>
    </location>
</feature>
<dbReference type="Proteomes" id="UP000774617">
    <property type="component" value="Unassembled WGS sequence"/>
</dbReference>
<comment type="subunit">
    <text evidence="1">Component of the NuA4 histone acetyltransferase complex.</text>
</comment>
<keyword evidence="5" id="KW-1185">Reference proteome</keyword>
<feature type="compositionally biased region" description="Polar residues" evidence="2">
    <location>
        <begin position="117"/>
        <end position="127"/>
    </location>
</feature>
<organism evidence="4 5">
    <name type="scientific">Macrophomina phaseolina</name>
    <dbReference type="NCBI Taxonomy" id="35725"/>
    <lineage>
        <taxon>Eukaryota</taxon>
        <taxon>Fungi</taxon>
        <taxon>Dikarya</taxon>
        <taxon>Ascomycota</taxon>
        <taxon>Pezizomycotina</taxon>
        <taxon>Dothideomycetes</taxon>
        <taxon>Dothideomycetes incertae sedis</taxon>
        <taxon>Botryosphaeriales</taxon>
        <taxon>Botryosphaeriaceae</taxon>
        <taxon>Macrophomina</taxon>
    </lineage>
</organism>
<dbReference type="Pfam" id="PF00385">
    <property type="entry name" value="Chromo"/>
    <property type="match status" value="1"/>
</dbReference>
<dbReference type="SUPFAM" id="SSF54160">
    <property type="entry name" value="Chromo domain-like"/>
    <property type="match status" value="1"/>
</dbReference>
<feature type="region of interest" description="Disordered" evidence="2">
    <location>
        <begin position="1"/>
        <end position="207"/>
    </location>
</feature>
<evidence type="ECO:0000313" key="4">
    <source>
        <dbReference type="EMBL" id="KAH7012328.1"/>
    </source>
</evidence>
<evidence type="ECO:0000256" key="2">
    <source>
        <dbReference type="SAM" id="MobiDB-lite"/>
    </source>
</evidence>
<dbReference type="CDD" id="cd00024">
    <property type="entry name" value="CD_CSD"/>
    <property type="match status" value="1"/>
</dbReference>
<proteinExistence type="predicted"/>
<protein>
    <recommendedName>
        <fullName evidence="3">Chromo domain-containing protein</fullName>
    </recommendedName>
</protein>
<comment type="caution">
    <text evidence="4">The sequence shown here is derived from an EMBL/GenBank/DDBJ whole genome shotgun (WGS) entry which is preliminary data.</text>
</comment>
<evidence type="ECO:0000313" key="5">
    <source>
        <dbReference type="Proteomes" id="UP000774617"/>
    </source>
</evidence>
<dbReference type="Gene3D" id="2.40.50.40">
    <property type="match status" value="1"/>
</dbReference>
<sequence>MDSIVFYQPPSPKWPYRSALDKSMPEPMDDEDDDGWEPPSLSEILAEAKKKRASVPGHQDRPPLVQERVDDGGRPVISQTSARVAIEDRISANVCSSSSRNNRQKNHSIEPHADLEPSQSPGSQQNLAIAAPKALDSISQDQGARCSTSLDVVDDQATHKETVTGAQNDKQHRFGDQRSSSRAEMSIELDRNSDRNHGRDRDRQEGGAAAGNVYDIFAEYERIFGTTRKHCGVGKQGKDRGNDVIGDVQSRNQDFYPSRSHAASPSSPTAGAAVFAADESGCDTGSFQTHFSSRESKSSRDSPLHDTRHDSMLTAVSKRLEKRPGECLSVPTGKSAKRIRTSDSAEPFLAEIDGSPNSSSTRSSKDAPLESSAAPQQARPPPVDPEDNQYLVRRLLKRRAYRHRGRKVVRYLVEWEGYGAEHNCWVREADIHRGLVEAFNAFSS</sequence>
<feature type="compositionally biased region" description="Basic and acidic residues" evidence="2">
    <location>
        <begin position="292"/>
        <end position="311"/>
    </location>
</feature>
<feature type="domain" description="Chromo" evidence="3">
    <location>
        <begin position="390"/>
        <end position="444"/>
    </location>
</feature>
<dbReference type="InterPro" id="IPR023780">
    <property type="entry name" value="Chromo_domain"/>
</dbReference>
<dbReference type="InterPro" id="IPR016197">
    <property type="entry name" value="Chromo-like_dom_sf"/>
</dbReference>
<evidence type="ECO:0000256" key="1">
    <source>
        <dbReference type="ARBA" id="ARBA00011353"/>
    </source>
</evidence>
<name>A0ABQ8FT61_9PEZI</name>
<dbReference type="InterPro" id="IPR000953">
    <property type="entry name" value="Chromo/chromo_shadow_dom"/>
</dbReference>
<dbReference type="EMBL" id="JAGTJR010000093">
    <property type="protein sequence ID" value="KAH7012328.1"/>
    <property type="molecule type" value="Genomic_DNA"/>
</dbReference>
<reference evidence="4 5" key="1">
    <citation type="journal article" date="2021" name="Nat. Commun.">
        <title>Genetic determinants of endophytism in the Arabidopsis root mycobiome.</title>
        <authorList>
            <person name="Mesny F."/>
            <person name="Miyauchi S."/>
            <person name="Thiergart T."/>
            <person name="Pickel B."/>
            <person name="Atanasova L."/>
            <person name="Karlsson M."/>
            <person name="Huettel B."/>
            <person name="Barry K.W."/>
            <person name="Haridas S."/>
            <person name="Chen C."/>
            <person name="Bauer D."/>
            <person name="Andreopoulos W."/>
            <person name="Pangilinan J."/>
            <person name="LaButti K."/>
            <person name="Riley R."/>
            <person name="Lipzen A."/>
            <person name="Clum A."/>
            <person name="Drula E."/>
            <person name="Henrissat B."/>
            <person name="Kohler A."/>
            <person name="Grigoriev I.V."/>
            <person name="Martin F.M."/>
            <person name="Hacquard S."/>
        </authorList>
    </citation>
    <scope>NUCLEOTIDE SEQUENCE [LARGE SCALE GENOMIC DNA]</scope>
    <source>
        <strain evidence="4 5">MPI-SDFR-AT-0080</strain>
    </source>
</reference>